<dbReference type="CDD" id="cd13132">
    <property type="entry name" value="MATE_eukaryotic"/>
    <property type="match status" value="1"/>
</dbReference>
<dbReference type="GO" id="GO:0016020">
    <property type="term" value="C:membrane"/>
    <property type="evidence" value="ECO:0007669"/>
    <property type="project" value="UniProtKB-SubCell"/>
</dbReference>
<accession>A0AAU9L255</accession>
<evidence type="ECO:0000313" key="7">
    <source>
        <dbReference type="EMBL" id="CAH0478845.1"/>
    </source>
</evidence>
<dbReference type="PANTHER" id="PTHR11206">
    <property type="entry name" value="MULTIDRUG RESISTANCE PROTEIN"/>
    <property type="match status" value="1"/>
</dbReference>
<dbReference type="GO" id="GO:1990961">
    <property type="term" value="P:xenobiotic detoxification by transmembrane export across the plasma membrane"/>
    <property type="evidence" value="ECO:0007669"/>
    <property type="project" value="InterPro"/>
</dbReference>
<keyword evidence="5 6" id="KW-0472">Membrane</keyword>
<dbReference type="Proteomes" id="UP001160483">
    <property type="component" value="Unassembled WGS sequence"/>
</dbReference>
<protein>
    <submittedName>
        <fullName evidence="7">Uncharacterized protein</fullName>
    </submittedName>
</protein>
<dbReference type="GO" id="GO:0015297">
    <property type="term" value="F:antiporter activity"/>
    <property type="evidence" value="ECO:0007669"/>
    <property type="project" value="InterPro"/>
</dbReference>
<comment type="similarity">
    <text evidence="2">Belongs to the multi antimicrobial extrusion (MATE) (TC 2.A.66.1) family.</text>
</comment>
<sequence length="461" mass="50786">MPKNTNCYEPINNHTINRIKITSDCNTIDEAEPCITQEITTLLQPVYPVVVMSALEFLPGFTCIILAGHIQSPYAQQYVDAATLSTMFTNITAYSIGCGLTSSLDTLCSQAYGAKRFGKIGIYFQAGVQIIGVCPGPIFILNWYSESFLLRMGQNPQVAKLAQQFSRWSLLGVPFVFLYELMRKVLQAQNIMKPLVAIAAVGNIVNIVSGYLLTYHSSMGFEGIALSRSFGNMVLPILLIPYFYYSPHHLSQWWRGWDMREALAHVGLFIKLGVPGFLMMATESWAFEFLTLMAGVLPNAVVAVTAHAVLVNINNILYMVFAGLSVASNIRIGTCLVTLYLFRAVIPRLFLDDAQGIARAAGVLAAWVPLEVLDGLNAVLQGIFRGAGKQKVAATVNVVAYYVFGIPVAALLGFHFFLEVEGLWMGFGCGIFVAVSLQLYMLLDHWTWVELASEAQKRTAE</sequence>
<keyword evidence="3 6" id="KW-0812">Transmembrane</keyword>
<feature type="transmembrane region" description="Helical" evidence="6">
    <location>
        <begin position="289"/>
        <end position="310"/>
    </location>
</feature>
<evidence type="ECO:0000256" key="4">
    <source>
        <dbReference type="ARBA" id="ARBA00022989"/>
    </source>
</evidence>
<comment type="caution">
    <text evidence="7">The sequence shown here is derived from an EMBL/GenBank/DDBJ whole genome shotgun (WGS) entry which is preliminary data.</text>
</comment>
<feature type="transmembrane region" description="Helical" evidence="6">
    <location>
        <begin position="225"/>
        <end position="245"/>
    </location>
</feature>
<keyword evidence="4 6" id="KW-1133">Transmembrane helix</keyword>
<feature type="transmembrane region" description="Helical" evidence="6">
    <location>
        <begin position="122"/>
        <end position="145"/>
    </location>
</feature>
<evidence type="ECO:0000256" key="1">
    <source>
        <dbReference type="ARBA" id="ARBA00004141"/>
    </source>
</evidence>
<feature type="transmembrane region" description="Helical" evidence="6">
    <location>
        <begin position="46"/>
        <end position="67"/>
    </location>
</feature>
<proteinExistence type="inferred from homology"/>
<evidence type="ECO:0000256" key="6">
    <source>
        <dbReference type="SAM" id="Phobius"/>
    </source>
</evidence>
<dbReference type="GO" id="GO:0042910">
    <property type="term" value="F:xenobiotic transmembrane transporter activity"/>
    <property type="evidence" value="ECO:0007669"/>
    <property type="project" value="InterPro"/>
</dbReference>
<dbReference type="Pfam" id="PF01554">
    <property type="entry name" value="MatE"/>
    <property type="match status" value="3"/>
</dbReference>
<feature type="transmembrane region" description="Helical" evidence="6">
    <location>
        <begin position="316"/>
        <end position="342"/>
    </location>
</feature>
<evidence type="ECO:0000256" key="2">
    <source>
        <dbReference type="ARBA" id="ARBA00010199"/>
    </source>
</evidence>
<dbReference type="InterPro" id="IPR045069">
    <property type="entry name" value="MATE_euk"/>
</dbReference>
<organism evidence="7 8">
    <name type="scientific">Peronospora belbahrii</name>
    <dbReference type="NCBI Taxonomy" id="622444"/>
    <lineage>
        <taxon>Eukaryota</taxon>
        <taxon>Sar</taxon>
        <taxon>Stramenopiles</taxon>
        <taxon>Oomycota</taxon>
        <taxon>Peronosporomycetes</taxon>
        <taxon>Peronosporales</taxon>
        <taxon>Peronosporaceae</taxon>
        <taxon>Peronospora</taxon>
    </lineage>
</organism>
<dbReference type="AlphaFoldDB" id="A0AAU9L255"/>
<gene>
    <name evidence="7" type="ORF">PBS003_LOCUS5523</name>
</gene>
<comment type="subcellular location">
    <subcellularLocation>
        <location evidence="1">Membrane</location>
        <topology evidence="1">Multi-pass membrane protein</topology>
    </subcellularLocation>
</comment>
<feature type="transmembrane region" description="Helical" evidence="6">
    <location>
        <begin position="194"/>
        <end position="213"/>
    </location>
</feature>
<evidence type="ECO:0000256" key="5">
    <source>
        <dbReference type="ARBA" id="ARBA00023136"/>
    </source>
</evidence>
<dbReference type="EMBL" id="CAKKTJ010000281">
    <property type="protein sequence ID" value="CAH0478845.1"/>
    <property type="molecule type" value="Genomic_DNA"/>
</dbReference>
<name>A0AAU9L255_9STRA</name>
<dbReference type="InterPro" id="IPR002528">
    <property type="entry name" value="MATE_fam"/>
</dbReference>
<reference evidence="7" key="1">
    <citation type="submission" date="2021-11" db="EMBL/GenBank/DDBJ databases">
        <authorList>
            <person name="Islam A."/>
            <person name="Islam S."/>
            <person name="Flora M.S."/>
            <person name="Rahman M."/>
            <person name="Ziaur R.M."/>
            <person name="Epstein J.H."/>
            <person name="Hassan M."/>
            <person name="Klassen M."/>
            <person name="Woodard K."/>
            <person name="Webb A."/>
            <person name="Webby R.J."/>
            <person name="El Zowalaty M.E."/>
        </authorList>
    </citation>
    <scope>NUCLEOTIDE SEQUENCE</scope>
    <source>
        <strain evidence="7">Pbs3</strain>
    </source>
</reference>
<feature type="transmembrane region" description="Helical" evidence="6">
    <location>
        <begin position="399"/>
        <end position="418"/>
    </location>
</feature>
<evidence type="ECO:0000313" key="8">
    <source>
        <dbReference type="Proteomes" id="UP001160483"/>
    </source>
</evidence>
<feature type="transmembrane region" description="Helical" evidence="6">
    <location>
        <begin position="424"/>
        <end position="443"/>
    </location>
</feature>
<evidence type="ECO:0000256" key="3">
    <source>
        <dbReference type="ARBA" id="ARBA00022692"/>
    </source>
</evidence>
<feature type="transmembrane region" description="Helical" evidence="6">
    <location>
        <begin position="165"/>
        <end position="182"/>
    </location>
</feature>